<evidence type="ECO:0000313" key="2">
    <source>
        <dbReference type="EMBL" id="MBW75317.1"/>
    </source>
</evidence>
<organism evidence="2">
    <name type="scientific">Anopheles darlingi</name>
    <name type="common">Mosquito</name>
    <dbReference type="NCBI Taxonomy" id="43151"/>
    <lineage>
        <taxon>Eukaryota</taxon>
        <taxon>Metazoa</taxon>
        <taxon>Ecdysozoa</taxon>
        <taxon>Arthropoda</taxon>
        <taxon>Hexapoda</taxon>
        <taxon>Insecta</taxon>
        <taxon>Pterygota</taxon>
        <taxon>Neoptera</taxon>
        <taxon>Endopterygota</taxon>
        <taxon>Diptera</taxon>
        <taxon>Nematocera</taxon>
        <taxon>Culicoidea</taxon>
        <taxon>Culicidae</taxon>
        <taxon>Anophelinae</taxon>
        <taxon>Anopheles</taxon>
    </lineage>
</organism>
<keyword evidence="1" id="KW-0732">Signal</keyword>
<dbReference type="AlphaFoldDB" id="A0A2M4DCL7"/>
<sequence>MRSMLSLLFALSLSLTLSLFTVPSVCAALSAGGRSSSCMRVNIPWHHNTLFPCSERTAQPTIQTLSVRSTNSLPLWCIGGDVYVALYLSPPDGSVCVRVSITCCVRSSYSYCSSSSFSTTSVRTPLHL</sequence>
<reference evidence="2" key="1">
    <citation type="submission" date="2018-01" db="EMBL/GenBank/DDBJ databases">
        <title>An insight into the sialome of Amazonian anophelines.</title>
        <authorList>
            <person name="Ribeiro J.M."/>
            <person name="Scarpassa V."/>
            <person name="Calvo E."/>
        </authorList>
    </citation>
    <scope>NUCLEOTIDE SEQUENCE</scope>
</reference>
<accession>A0A2M4DCL7</accession>
<feature type="signal peptide" evidence="1">
    <location>
        <begin position="1"/>
        <end position="27"/>
    </location>
</feature>
<dbReference type="EMBL" id="GGFL01011139">
    <property type="protein sequence ID" value="MBW75317.1"/>
    <property type="molecule type" value="Transcribed_RNA"/>
</dbReference>
<proteinExistence type="predicted"/>
<evidence type="ECO:0000256" key="1">
    <source>
        <dbReference type="SAM" id="SignalP"/>
    </source>
</evidence>
<name>A0A2M4DCL7_ANODA</name>
<protein>
    <submittedName>
        <fullName evidence="2">Putative secreted protein</fullName>
    </submittedName>
</protein>
<feature type="chain" id="PRO_5014824561" evidence="1">
    <location>
        <begin position="28"/>
        <end position="128"/>
    </location>
</feature>